<gene>
    <name evidence="2" type="ORF">GA0070563_104111</name>
</gene>
<name>A0A1C4WYB6_9ACTN</name>
<sequence length="83" mass="9305">MTGARLDQSSRDLAAWLHTVVDPRHQPLVDAILGLRRSTFQRGPGTSGTYRPARPVGPDPRPELLRLLAAPYTSHDGYREEWT</sequence>
<keyword evidence="3" id="KW-1185">Reference proteome</keyword>
<dbReference type="AlphaFoldDB" id="A0A1C4WYB6"/>
<evidence type="ECO:0000313" key="2">
    <source>
        <dbReference type="EMBL" id="SCF01216.1"/>
    </source>
</evidence>
<dbReference type="Pfam" id="PF19730">
    <property type="entry name" value="DUF6221"/>
    <property type="match status" value="1"/>
</dbReference>
<evidence type="ECO:0000313" key="3">
    <source>
        <dbReference type="Proteomes" id="UP000183585"/>
    </source>
</evidence>
<evidence type="ECO:0000256" key="1">
    <source>
        <dbReference type="SAM" id="MobiDB-lite"/>
    </source>
</evidence>
<accession>A0A1C4WYB6</accession>
<dbReference type="RefSeq" id="WP_074474174.1">
    <property type="nucleotide sequence ID" value="NZ_FMCT01000004.1"/>
</dbReference>
<reference evidence="3" key="1">
    <citation type="submission" date="2016-06" db="EMBL/GenBank/DDBJ databases">
        <authorList>
            <person name="Varghese N."/>
            <person name="Submissions Spin"/>
        </authorList>
    </citation>
    <scope>NUCLEOTIDE SEQUENCE [LARGE SCALE GENOMIC DNA]</scope>
    <source>
        <strain evidence="3">DSM 43168</strain>
    </source>
</reference>
<dbReference type="Proteomes" id="UP000183585">
    <property type="component" value="Unassembled WGS sequence"/>
</dbReference>
<protein>
    <submittedName>
        <fullName evidence="2">Uncharacterized protein</fullName>
    </submittedName>
</protein>
<organism evidence="2 3">
    <name type="scientific">Micromonospora carbonacea</name>
    <dbReference type="NCBI Taxonomy" id="47853"/>
    <lineage>
        <taxon>Bacteria</taxon>
        <taxon>Bacillati</taxon>
        <taxon>Actinomycetota</taxon>
        <taxon>Actinomycetes</taxon>
        <taxon>Micromonosporales</taxon>
        <taxon>Micromonosporaceae</taxon>
        <taxon>Micromonospora</taxon>
    </lineage>
</organism>
<feature type="region of interest" description="Disordered" evidence="1">
    <location>
        <begin position="40"/>
        <end position="62"/>
    </location>
</feature>
<proteinExistence type="predicted"/>
<dbReference type="InterPro" id="IPR046193">
    <property type="entry name" value="DUF6221"/>
</dbReference>
<dbReference type="EMBL" id="FMCT01000004">
    <property type="protein sequence ID" value="SCF01216.1"/>
    <property type="molecule type" value="Genomic_DNA"/>
</dbReference>